<keyword evidence="2" id="KW-1185">Reference proteome</keyword>
<proteinExistence type="predicted"/>
<dbReference type="WBParaSite" id="SVE_1891000.1">
    <property type="protein sequence ID" value="SVE_1891000.1"/>
    <property type="gene ID" value="SVE_1891000"/>
</dbReference>
<organism evidence="2 3">
    <name type="scientific">Strongyloides venezuelensis</name>
    <name type="common">Threadworm</name>
    <dbReference type="NCBI Taxonomy" id="75913"/>
    <lineage>
        <taxon>Eukaryota</taxon>
        <taxon>Metazoa</taxon>
        <taxon>Ecdysozoa</taxon>
        <taxon>Nematoda</taxon>
        <taxon>Chromadorea</taxon>
        <taxon>Rhabditida</taxon>
        <taxon>Tylenchina</taxon>
        <taxon>Panagrolaimomorpha</taxon>
        <taxon>Strongyloidoidea</taxon>
        <taxon>Strongyloididae</taxon>
        <taxon>Strongyloides</taxon>
    </lineage>
</organism>
<reference evidence="2" key="1">
    <citation type="submission" date="2014-07" db="EMBL/GenBank/DDBJ databases">
        <authorList>
            <person name="Martin A.A"/>
            <person name="De Silva N."/>
        </authorList>
    </citation>
    <scope>NUCLEOTIDE SEQUENCE</scope>
</reference>
<name>A0A0K0G2G1_STRVS</name>
<reference evidence="3" key="2">
    <citation type="submission" date="2015-08" db="UniProtKB">
        <authorList>
            <consortium name="WormBaseParasite"/>
        </authorList>
    </citation>
    <scope>IDENTIFICATION</scope>
</reference>
<evidence type="ECO:0000313" key="2">
    <source>
        <dbReference type="Proteomes" id="UP000035680"/>
    </source>
</evidence>
<dbReference type="AlphaFoldDB" id="A0A0K0G2G1"/>
<accession>A0A0K0G2G1</accession>
<dbReference type="Proteomes" id="UP000035680">
    <property type="component" value="Unassembled WGS sequence"/>
</dbReference>
<evidence type="ECO:0000256" key="1">
    <source>
        <dbReference type="SAM" id="MobiDB-lite"/>
    </source>
</evidence>
<feature type="region of interest" description="Disordered" evidence="1">
    <location>
        <begin position="419"/>
        <end position="440"/>
    </location>
</feature>
<evidence type="ECO:0000313" key="3">
    <source>
        <dbReference type="WBParaSite" id="SVE_1891000.1"/>
    </source>
</evidence>
<feature type="compositionally biased region" description="Basic and acidic residues" evidence="1">
    <location>
        <begin position="424"/>
        <end position="433"/>
    </location>
</feature>
<sequence length="440" mass="51662">MIFIIHTCILFGSTISKDFLDTPKYSLEYYRCLGENNDYKYKNVFGGERYDSESFKIYGSDVKRRSIVFKIYMTKQFLTSLMYNGEMRIILRYLYSNNRQTSSLLPREPIMKNGAPTKQKDYLACNLYKCQIGFLYFCTVNKPHFTDHTKGEDYIYIGFTNRSSDNKNILNIIVCPSPTWLTEFSNSQYIETADNFLMKSTFGTNSNNYTFKYMYYHDIGVKTFVKCGHLKQMFRPSIDIGYECEKYNEEEDNRIYNKDGKPNEISFSNNDIMCRSVDMNKSLHLVNYKDFSNKTWDIERSIGYAINYESRCKVPKLNATLSLRINDVVQEFKNKAGTNSGGMDTYTFLSREIKNTSIGCHRVLDKINHSTFNNFYELLYSTSLSMLDEATQQYRKIEKPHFIKETEFIINLIYENSNNSSKSNKLDDSDSSKIWKQKMK</sequence>
<protein>
    <submittedName>
        <fullName evidence="3">6-cysteine protein</fullName>
    </submittedName>
</protein>